<protein>
    <recommendedName>
        <fullName evidence="1">Bacterial toxin 35 domain-containing protein</fullName>
    </recommendedName>
</protein>
<reference evidence="2" key="1">
    <citation type="submission" date="2018-06" db="EMBL/GenBank/DDBJ databases">
        <authorList>
            <person name="Zhirakovskaya E."/>
        </authorList>
    </citation>
    <scope>NUCLEOTIDE SEQUENCE</scope>
</reference>
<dbReference type="InterPro" id="IPR029109">
    <property type="entry name" value="Ntox35"/>
</dbReference>
<name>A0A3B0XA72_9ZZZZ</name>
<gene>
    <name evidence="2" type="ORF">MNBD_GAMMA11-1062</name>
</gene>
<dbReference type="EMBL" id="UOFG01000034">
    <property type="protein sequence ID" value="VAW58369.1"/>
    <property type="molecule type" value="Genomic_DNA"/>
</dbReference>
<accession>A0A3B0XA72</accession>
<feature type="domain" description="Bacterial toxin 35" evidence="1">
    <location>
        <begin position="91"/>
        <end position="170"/>
    </location>
</feature>
<dbReference type="AlphaFoldDB" id="A0A3B0XA72"/>
<evidence type="ECO:0000313" key="2">
    <source>
        <dbReference type="EMBL" id="VAW58369.1"/>
    </source>
</evidence>
<evidence type="ECO:0000259" key="1">
    <source>
        <dbReference type="Pfam" id="PF15534"/>
    </source>
</evidence>
<dbReference type="Pfam" id="PF15534">
    <property type="entry name" value="Ntox35"/>
    <property type="match status" value="1"/>
</dbReference>
<organism evidence="2">
    <name type="scientific">hydrothermal vent metagenome</name>
    <dbReference type="NCBI Taxonomy" id="652676"/>
    <lineage>
        <taxon>unclassified sequences</taxon>
        <taxon>metagenomes</taxon>
        <taxon>ecological metagenomes</taxon>
    </lineage>
</organism>
<sequence length="175" mass="19363">MYKQSYRNSEKGDISLQRDSATNLDVRLKDYRKTSTNMNQKILMRKSSMLGFSQAETVKGGFLSLLGRDLPIQRVGAASLTGAIDALDEQENKQTHILAGKHEWAKVVNNPDWTNVKPIMKTVVSEGAESSYKGTAKKSSGAVENVNGEDTETVDVTWVNPGGYYVSDGWVRTEK</sequence>
<proteinExistence type="predicted"/>